<dbReference type="GO" id="GO:0042910">
    <property type="term" value="F:xenobiotic transmembrane transporter activity"/>
    <property type="evidence" value="ECO:0007669"/>
    <property type="project" value="TreeGrafter"/>
</dbReference>
<dbReference type="EMBL" id="VSSQ01037967">
    <property type="protein sequence ID" value="MPM90812.1"/>
    <property type="molecule type" value="Genomic_DNA"/>
</dbReference>
<dbReference type="Pfam" id="PF00873">
    <property type="entry name" value="ACR_tran"/>
    <property type="match status" value="1"/>
</dbReference>
<keyword evidence="1" id="KW-0472">Membrane</keyword>
<sequence length="87" mass="9820">MNQLRKEGMPVVDAIHEAGRRRLKAILMTSMTSIVCMLPLLFTNDLGSNLEKPLAIATIGGMLMGTPVSLFVVPLVYWWIYREDKKK</sequence>
<organism evidence="2">
    <name type="scientific">bioreactor metagenome</name>
    <dbReference type="NCBI Taxonomy" id="1076179"/>
    <lineage>
        <taxon>unclassified sequences</taxon>
        <taxon>metagenomes</taxon>
        <taxon>ecological metagenomes</taxon>
    </lineage>
</organism>
<reference evidence="2" key="1">
    <citation type="submission" date="2019-08" db="EMBL/GenBank/DDBJ databases">
        <authorList>
            <person name="Kucharzyk K."/>
            <person name="Murdoch R.W."/>
            <person name="Higgins S."/>
            <person name="Loffler F."/>
        </authorList>
    </citation>
    <scope>NUCLEOTIDE SEQUENCE</scope>
</reference>
<dbReference type="SUPFAM" id="SSF82866">
    <property type="entry name" value="Multidrug efflux transporter AcrB transmembrane domain"/>
    <property type="match status" value="1"/>
</dbReference>
<feature type="transmembrane region" description="Helical" evidence="1">
    <location>
        <begin position="25"/>
        <end position="42"/>
    </location>
</feature>
<dbReference type="GO" id="GO:0005886">
    <property type="term" value="C:plasma membrane"/>
    <property type="evidence" value="ECO:0007669"/>
    <property type="project" value="TreeGrafter"/>
</dbReference>
<name>A0A645DQQ6_9ZZZZ</name>
<proteinExistence type="predicted"/>
<dbReference type="PANTHER" id="PTHR32063">
    <property type="match status" value="1"/>
</dbReference>
<keyword evidence="1" id="KW-1133">Transmembrane helix</keyword>
<comment type="caution">
    <text evidence="2">The sequence shown here is derived from an EMBL/GenBank/DDBJ whole genome shotgun (WGS) entry which is preliminary data.</text>
</comment>
<evidence type="ECO:0000313" key="2">
    <source>
        <dbReference type="EMBL" id="MPM90812.1"/>
    </source>
</evidence>
<keyword evidence="1" id="KW-0812">Transmembrane</keyword>
<protein>
    <submittedName>
        <fullName evidence="2">Solvent-resistant pump membrane transporter SrpB</fullName>
    </submittedName>
</protein>
<dbReference type="InterPro" id="IPR001036">
    <property type="entry name" value="Acrflvin-R"/>
</dbReference>
<dbReference type="PANTHER" id="PTHR32063:SF0">
    <property type="entry name" value="SWARMING MOTILITY PROTEIN SWRC"/>
    <property type="match status" value="1"/>
</dbReference>
<evidence type="ECO:0000256" key="1">
    <source>
        <dbReference type="SAM" id="Phobius"/>
    </source>
</evidence>
<accession>A0A645DQQ6</accession>
<dbReference type="AlphaFoldDB" id="A0A645DQQ6"/>
<gene>
    <name evidence="2" type="primary">srpB</name>
    <name evidence="2" type="ORF">SDC9_137934</name>
</gene>
<feature type="transmembrane region" description="Helical" evidence="1">
    <location>
        <begin position="54"/>
        <end position="80"/>
    </location>
</feature>
<dbReference type="Gene3D" id="1.20.1640.10">
    <property type="entry name" value="Multidrug efflux transporter AcrB transmembrane domain"/>
    <property type="match status" value="1"/>
</dbReference>